<gene>
    <name evidence="4 6" type="primary">recO</name>
    <name evidence="6" type="ORF">IAB31_12265</name>
</gene>
<dbReference type="NCBIfam" id="TIGR00613">
    <property type="entry name" value="reco"/>
    <property type="match status" value="1"/>
</dbReference>
<dbReference type="InterPro" id="IPR012340">
    <property type="entry name" value="NA-bd_OB-fold"/>
</dbReference>
<evidence type="ECO:0000256" key="4">
    <source>
        <dbReference type="HAMAP-Rule" id="MF_00201"/>
    </source>
</evidence>
<dbReference type="Gene3D" id="2.40.50.140">
    <property type="entry name" value="Nucleic acid-binding proteins"/>
    <property type="match status" value="1"/>
</dbReference>
<keyword evidence="3 4" id="KW-0234">DNA repair</keyword>
<reference evidence="6" key="1">
    <citation type="submission" date="2020-10" db="EMBL/GenBank/DDBJ databases">
        <authorList>
            <person name="Gilroy R."/>
        </authorList>
    </citation>
    <scope>NUCLEOTIDE SEQUENCE</scope>
    <source>
        <strain evidence="6">ChiSjej4B22-8148</strain>
    </source>
</reference>
<dbReference type="Pfam" id="PF11967">
    <property type="entry name" value="RecO_N"/>
    <property type="match status" value="1"/>
</dbReference>
<evidence type="ECO:0000256" key="3">
    <source>
        <dbReference type="ARBA" id="ARBA00023204"/>
    </source>
</evidence>
<dbReference type="SUPFAM" id="SSF57863">
    <property type="entry name" value="ArfGap/RecO-like zinc finger"/>
    <property type="match status" value="1"/>
</dbReference>
<organism evidence="6 7">
    <name type="scientific">Candidatus Choladousia intestinavium</name>
    <dbReference type="NCBI Taxonomy" id="2840727"/>
    <lineage>
        <taxon>Bacteria</taxon>
        <taxon>Bacillati</taxon>
        <taxon>Bacillota</taxon>
        <taxon>Clostridia</taxon>
        <taxon>Lachnospirales</taxon>
        <taxon>Lachnospiraceae</taxon>
        <taxon>Lachnospiraceae incertae sedis</taxon>
        <taxon>Candidatus Choladousia</taxon>
    </lineage>
</organism>
<evidence type="ECO:0000313" key="7">
    <source>
        <dbReference type="Proteomes" id="UP000886757"/>
    </source>
</evidence>
<dbReference type="GO" id="GO:0006302">
    <property type="term" value="P:double-strand break repair"/>
    <property type="evidence" value="ECO:0007669"/>
    <property type="project" value="TreeGrafter"/>
</dbReference>
<dbReference type="AlphaFoldDB" id="A0A9D1D9T8"/>
<feature type="domain" description="DNA replication/recombination mediator RecO N-terminal" evidence="5">
    <location>
        <begin position="5"/>
        <end position="80"/>
    </location>
</feature>
<proteinExistence type="inferred from homology"/>
<dbReference type="InterPro" id="IPR022572">
    <property type="entry name" value="DNA_rep/recomb_RecO_N"/>
</dbReference>
<protein>
    <recommendedName>
        <fullName evidence="4">DNA repair protein RecO</fullName>
    </recommendedName>
    <alternativeName>
        <fullName evidence="4">Recombination protein O</fullName>
    </alternativeName>
</protein>
<dbReference type="Proteomes" id="UP000886757">
    <property type="component" value="Unassembled WGS sequence"/>
</dbReference>
<dbReference type="EMBL" id="DVGK01000142">
    <property type="protein sequence ID" value="HIR14685.1"/>
    <property type="molecule type" value="Genomic_DNA"/>
</dbReference>
<reference evidence="6" key="2">
    <citation type="journal article" date="2021" name="PeerJ">
        <title>Extensive microbial diversity within the chicken gut microbiome revealed by metagenomics and culture.</title>
        <authorList>
            <person name="Gilroy R."/>
            <person name="Ravi A."/>
            <person name="Getino M."/>
            <person name="Pursley I."/>
            <person name="Horton D.L."/>
            <person name="Alikhan N.F."/>
            <person name="Baker D."/>
            <person name="Gharbi K."/>
            <person name="Hall N."/>
            <person name="Watson M."/>
            <person name="Adriaenssens E.M."/>
            <person name="Foster-Nyarko E."/>
            <person name="Jarju S."/>
            <person name="Secka A."/>
            <person name="Antonio M."/>
            <person name="Oren A."/>
            <person name="Chaudhuri R.R."/>
            <person name="La Ragione R."/>
            <person name="Hildebrand F."/>
            <person name="Pallen M.J."/>
        </authorList>
    </citation>
    <scope>NUCLEOTIDE SEQUENCE</scope>
    <source>
        <strain evidence="6">ChiSjej4B22-8148</strain>
    </source>
</reference>
<dbReference type="InterPro" id="IPR037278">
    <property type="entry name" value="ARFGAP/RecO"/>
</dbReference>
<dbReference type="SUPFAM" id="SSF50249">
    <property type="entry name" value="Nucleic acid-binding proteins"/>
    <property type="match status" value="1"/>
</dbReference>
<evidence type="ECO:0000256" key="1">
    <source>
        <dbReference type="ARBA" id="ARBA00022763"/>
    </source>
</evidence>
<sequence length="219" mass="24900">MSEPLKLTGMVLSAAPAGEYDKRVVILTKERGKLAAFARGARRTASQLLAPCNPFSFGSFILYEGRNSYTLVQADISNYFLELKEDFAGTCYGIYFMEVADYYTRENLDGGPMLNLLYVSLKALANQRLDNELVRCVFEMKAMILNGEYPFDVIQDPGLQEATRYALAYVVNAPAGHLYTFTLKPEILEEFKRVQQKLNRKNIDRPFKSLEILKTMLEM</sequence>
<evidence type="ECO:0000313" key="6">
    <source>
        <dbReference type="EMBL" id="HIR14685.1"/>
    </source>
</evidence>
<keyword evidence="2 4" id="KW-0233">DNA recombination</keyword>
<accession>A0A9D1D9T8</accession>
<dbReference type="GO" id="GO:0006310">
    <property type="term" value="P:DNA recombination"/>
    <property type="evidence" value="ECO:0007669"/>
    <property type="project" value="UniProtKB-UniRule"/>
</dbReference>
<dbReference type="GO" id="GO:0043590">
    <property type="term" value="C:bacterial nucleoid"/>
    <property type="evidence" value="ECO:0007669"/>
    <property type="project" value="TreeGrafter"/>
</dbReference>
<evidence type="ECO:0000256" key="2">
    <source>
        <dbReference type="ARBA" id="ARBA00023172"/>
    </source>
</evidence>
<dbReference type="HAMAP" id="MF_00201">
    <property type="entry name" value="RecO"/>
    <property type="match status" value="1"/>
</dbReference>
<dbReference type="PANTHER" id="PTHR33991">
    <property type="entry name" value="DNA REPAIR PROTEIN RECO"/>
    <property type="match status" value="1"/>
</dbReference>
<name>A0A9D1D9T8_9FIRM</name>
<evidence type="ECO:0000259" key="5">
    <source>
        <dbReference type="Pfam" id="PF11967"/>
    </source>
</evidence>
<dbReference type="Pfam" id="PF02565">
    <property type="entry name" value="RecO_C"/>
    <property type="match status" value="1"/>
</dbReference>
<dbReference type="InterPro" id="IPR003717">
    <property type="entry name" value="RecO"/>
</dbReference>
<keyword evidence="1 4" id="KW-0227">DNA damage</keyword>
<dbReference type="PANTHER" id="PTHR33991:SF1">
    <property type="entry name" value="DNA REPAIR PROTEIN RECO"/>
    <property type="match status" value="1"/>
</dbReference>
<comment type="caution">
    <text evidence="6">The sequence shown here is derived from an EMBL/GenBank/DDBJ whole genome shotgun (WGS) entry which is preliminary data.</text>
</comment>
<comment type="function">
    <text evidence="4">Involved in DNA repair and RecF pathway recombination.</text>
</comment>
<comment type="similarity">
    <text evidence="4">Belongs to the RecO family.</text>
</comment>